<accession>A0A7C4Z4J8</accession>
<dbReference type="EMBL" id="DRPZ01000038">
    <property type="protein sequence ID" value="HGY08695.1"/>
    <property type="molecule type" value="Genomic_DNA"/>
</dbReference>
<organism evidence="1">
    <name type="scientific">Oceanithermus profundus</name>
    <dbReference type="NCBI Taxonomy" id="187137"/>
    <lineage>
        <taxon>Bacteria</taxon>
        <taxon>Thermotogati</taxon>
        <taxon>Deinococcota</taxon>
        <taxon>Deinococci</taxon>
        <taxon>Thermales</taxon>
        <taxon>Thermaceae</taxon>
        <taxon>Oceanithermus</taxon>
    </lineage>
</organism>
<dbReference type="SUPFAM" id="SSF54197">
    <property type="entry name" value="HIT-like"/>
    <property type="match status" value="1"/>
</dbReference>
<dbReference type="Gene3D" id="3.30.428.10">
    <property type="entry name" value="HIT-like"/>
    <property type="match status" value="1"/>
</dbReference>
<dbReference type="PRINTS" id="PR00332">
    <property type="entry name" value="HISTRIAD"/>
</dbReference>
<dbReference type="PANTHER" id="PTHR23089">
    <property type="entry name" value="HISTIDINE TRIAD HIT PROTEIN"/>
    <property type="match status" value="1"/>
</dbReference>
<proteinExistence type="predicted"/>
<dbReference type="InterPro" id="IPR036265">
    <property type="entry name" value="HIT-like_sf"/>
</dbReference>
<dbReference type="AlphaFoldDB" id="A0A7C4Z4J8"/>
<reference evidence="1" key="1">
    <citation type="journal article" date="2020" name="mSystems">
        <title>Genome- and Community-Level Interaction Insights into Carbon Utilization and Element Cycling Functions of Hydrothermarchaeota in Hydrothermal Sediment.</title>
        <authorList>
            <person name="Zhou Z."/>
            <person name="Liu Y."/>
            <person name="Xu W."/>
            <person name="Pan J."/>
            <person name="Luo Z.H."/>
            <person name="Li M."/>
        </authorList>
    </citation>
    <scope>NUCLEOTIDE SEQUENCE [LARGE SCALE GENOMIC DNA]</scope>
    <source>
        <strain evidence="1">HyVt-570</strain>
    </source>
</reference>
<dbReference type="InterPro" id="IPR001310">
    <property type="entry name" value="Histidine_triad_HIT"/>
</dbReference>
<dbReference type="Proteomes" id="UP000885759">
    <property type="component" value="Unassembled WGS sequence"/>
</dbReference>
<gene>
    <name evidence="1" type="ORF">ENK37_01375</name>
</gene>
<feature type="non-terminal residue" evidence="1">
    <location>
        <position position="37"/>
    </location>
</feature>
<sequence>MSDCVFCRILAGELPADVVYEDERFVAFRDIHPKAKV</sequence>
<comment type="caution">
    <text evidence="1">The sequence shown here is derived from an EMBL/GenBank/DDBJ whole genome shotgun (WGS) entry which is preliminary data.</text>
</comment>
<name>A0A7C4Z4J8_9DEIN</name>
<protein>
    <submittedName>
        <fullName evidence="1">HIT domain-containing protein</fullName>
    </submittedName>
</protein>
<evidence type="ECO:0000313" key="1">
    <source>
        <dbReference type="EMBL" id="HGY08695.1"/>
    </source>
</evidence>
<dbReference type="Pfam" id="PF11969">
    <property type="entry name" value="DcpS_C"/>
    <property type="match status" value="1"/>
</dbReference>